<name>A0ABR9ZZR0_9FIRM</name>
<proteinExistence type="predicted"/>
<keyword evidence="2" id="KW-0418">Kinase</keyword>
<dbReference type="PANTHER" id="PTHR44167">
    <property type="entry name" value="OVARIAN-SPECIFIC SERINE/THREONINE-PROTEIN KINASE LOK-RELATED"/>
    <property type="match status" value="1"/>
</dbReference>
<keyword evidence="2" id="KW-0808">Transferase</keyword>
<dbReference type="PROSITE" id="PS00109">
    <property type="entry name" value="PROTEIN_KINASE_TYR"/>
    <property type="match status" value="1"/>
</dbReference>
<dbReference type="Proteomes" id="UP000614200">
    <property type="component" value="Unassembled WGS sequence"/>
</dbReference>
<keyword evidence="3" id="KW-1185">Reference proteome</keyword>
<protein>
    <submittedName>
        <fullName evidence="2">Protein kinase</fullName>
    </submittedName>
</protein>
<dbReference type="SUPFAM" id="SSF56112">
    <property type="entry name" value="Protein kinase-like (PK-like)"/>
    <property type="match status" value="1"/>
</dbReference>
<dbReference type="InterPro" id="IPR008266">
    <property type="entry name" value="Tyr_kinase_AS"/>
</dbReference>
<dbReference type="InterPro" id="IPR000719">
    <property type="entry name" value="Prot_kinase_dom"/>
</dbReference>
<dbReference type="PANTHER" id="PTHR44167:SF24">
    <property type="entry name" value="SERINE_THREONINE-PROTEIN KINASE CHK2"/>
    <property type="match status" value="1"/>
</dbReference>
<comment type="caution">
    <text evidence="2">The sequence shown here is derived from an EMBL/GenBank/DDBJ whole genome shotgun (WGS) entry which is preliminary data.</text>
</comment>
<evidence type="ECO:0000313" key="2">
    <source>
        <dbReference type="EMBL" id="MBF4695385.1"/>
    </source>
</evidence>
<feature type="domain" description="Protein kinase" evidence="1">
    <location>
        <begin position="1"/>
        <end position="218"/>
    </location>
</feature>
<dbReference type="Pfam" id="PF00069">
    <property type="entry name" value="Pkinase"/>
    <property type="match status" value="1"/>
</dbReference>
<dbReference type="SMART" id="SM00220">
    <property type="entry name" value="S_TKc"/>
    <property type="match status" value="1"/>
</dbReference>
<dbReference type="GO" id="GO:0016301">
    <property type="term" value="F:kinase activity"/>
    <property type="evidence" value="ECO:0007669"/>
    <property type="project" value="UniProtKB-KW"/>
</dbReference>
<evidence type="ECO:0000313" key="3">
    <source>
        <dbReference type="Proteomes" id="UP000614200"/>
    </source>
</evidence>
<reference evidence="2 3" key="1">
    <citation type="submission" date="2020-11" db="EMBL/GenBank/DDBJ databases">
        <title>Fusibacter basophilias sp. nov.</title>
        <authorList>
            <person name="Qiu D."/>
        </authorList>
    </citation>
    <scope>NUCLEOTIDE SEQUENCE [LARGE SCALE GENOMIC DNA]</scope>
    <source>
        <strain evidence="2 3">Q10-2</strain>
    </source>
</reference>
<dbReference type="Gene3D" id="1.10.510.10">
    <property type="entry name" value="Transferase(Phosphotransferase) domain 1"/>
    <property type="match status" value="1"/>
</dbReference>
<accession>A0ABR9ZZR0</accession>
<evidence type="ECO:0000259" key="1">
    <source>
        <dbReference type="PROSITE" id="PS50011"/>
    </source>
</evidence>
<gene>
    <name evidence="2" type="ORF">ISU02_20005</name>
</gene>
<sequence length="218" mass="25847">MKTVIYNERNEARMLEIDAKTNQKYWLKKVPLIEVKRELEILKSIEGNAFPKLIDFQIEDNLFVLKLNFIEGKTFKERDLSYDYGPYLFRQMLKRLRELHEQGILHRDISPQNILVDESEGIYFIDFGSAVQKKEVVYESEIVGTLEYAAPEAVFNPKGYNEFSDIYALSKVFLEKFEARRYWFNPAFYNCVMKCQAINPSERYTNYSELLHDLESCL</sequence>
<dbReference type="PROSITE" id="PS50011">
    <property type="entry name" value="PROTEIN_KINASE_DOM"/>
    <property type="match status" value="1"/>
</dbReference>
<dbReference type="InterPro" id="IPR011009">
    <property type="entry name" value="Kinase-like_dom_sf"/>
</dbReference>
<dbReference type="EMBL" id="JADKNH010000015">
    <property type="protein sequence ID" value="MBF4695385.1"/>
    <property type="molecule type" value="Genomic_DNA"/>
</dbReference>
<organism evidence="2 3">
    <name type="scientific">Fusibacter ferrireducens</name>
    <dbReference type="NCBI Taxonomy" id="2785058"/>
    <lineage>
        <taxon>Bacteria</taxon>
        <taxon>Bacillati</taxon>
        <taxon>Bacillota</taxon>
        <taxon>Clostridia</taxon>
        <taxon>Eubacteriales</taxon>
        <taxon>Eubacteriales Family XII. Incertae Sedis</taxon>
        <taxon>Fusibacter</taxon>
    </lineage>
</organism>